<keyword evidence="3" id="KW-1185">Reference proteome</keyword>
<comment type="caution">
    <text evidence="2">The sequence shown here is derived from an EMBL/GenBank/DDBJ whole genome shotgun (WGS) entry which is preliminary data.</text>
</comment>
<gene>
    <name evidence="2" type="ORF">DmAi_28600</name>
</gene>
<evidence type="ECO:0000256" key="1">
    <source>
        <dbReference type="SAM" id="MobiDB-lite"/>
    </source>
</evidence>
<feature type="region of interest" description="Disordered" evidence="1">
    <location>
        <begin position="1"/>
        <end position="28"/>
    </location>
</feature>
<organism evidence="2 3">
    <name type="scientific">Acetobacter persici</name>
    <dbReference type="NCBI Taxonomy" id="1076596"/>
    <lineage>
        <taxon>Bacteria</taxon>
        <taxon>Pseudomonadati</taxon>
        <taxon>Pseudomonadota</taxon>
        <taxon>Alphaproteobacteria</taxon>
        <taxon>Acetobacterales</taxon>
        <taxon>Acetobacteraceae</taxon>
        <taxon>Acetobacter</taxon>
    </lineage>
</organism>
<dbReference type="EMBL" id="BLJP01000020">
    <property type="protein sequence ID" value="GFE94801.1"/>
    <property type="molecule type" value="Genomic_DNA"/>
</dbReference>
<dbReference type="OrthoDB" id="7224939at2"/>
<proteinExistence type="predicted"/>
<feature type="compositionally biased region" description="Basic and acidic residues" evidence="1">
    <location>
        <begin position="1"/>
        <end position="18"/>
    </location>
</feature>
<feature type="region of interest" description="Disordered" evidence="1">
    <location>
        <begin position="88"/>
        <end position="108"/>
    </location>
</feature>
<accession>A0A6V8IB19</accession>
<reference evidence="2 3" key="1">
    <citation type="journal article" date="2020" name="Cell Rep.">
        <title>Local necrotic cells trigger systemic immune activation via gut microbiome dysbiosis in Drosophila.</title>
        <authorList>
            <person name="Kosakamoto H."/>
            <person name="Yamauchi T."/>
            <person name="Akuzawa-Tokita Y."/>
            <person name="Nishimura K."/>
            <person name="Soga T."/>
            <person name="Murakami T."/>
            <person name="Mori H."/>
            <person name="Yamamoto K."/>
            <person name="Miyazaki R."/>
            <person name="Koto A."/>
            <person name="Miura M."/>
            <person name="Obata F."/>
        </authorList>
    </citation>
    <scope>NUCLEOTIDE SEQUENCE [LARGE SCALE GENOMIC DNA]</scope>
    <source>
        <strain evidence="2 3">Ai</strain>
    </source>
</reference>
<dbReference type="RefSeq" id="WP_086656688.1">
    <property type="nucleotide sequence ID" value="NZ_BLJP01000020.1"/>
</dbReference>
<dbReference type="Proteomes" id="UP000548726">
    <property type="component" value="Unassembled WGS sequence"/>
</dbReference>
<sequence>MARGGQRDGAGRPKKEGPTEYAGPQIEDASRLTPLEFFKAVFRDSEAPFDVRYKAAQEAAPFVHAKLAPKEADGDGQASMADDWDKVLSPAAQEKAQAKAQGRKNGMH</sequence>
<evidence type="ECO:0000313" key="2">
    <source>
        <dbReference type="EMBL" id="GFE94801.1"/>
    </source>
</evidence>
<dbReference type="AlphaFoldDB" id="A0A6V8IB19"/>
<name>A0A6V8IB19_9PROT</name>
<protein>
    <submittedName>
        <fullName evidence="2">Uncharacterized protein</fullName>
    </submittedName>
</protein>
<evidence type="ECO:0000313" key="3">
    <source>
        <dbReference type="Proteomes" id="UP000548726"/>
    </source>
</evidence>
<feature type="compositionally biased region" description="Low complexity" evidence="1">
    <location>
        <begin position="91"/>
        <end position="100"/>
    </location>
</feature>